<dbReference type="OrthoDB" id="32523at2"/>
<dbReference type="PANTHER" id="PTHR33164:SF104">
    <property type="entry name" value="TRANSCRIPTIONAL REGULATORY PROTEIN"/>
    <property type="match status" value="1"/>
</dbReference>
<name>A0A2S5GRE0_9BURK</name>
<dbReference type="PANTHER" id="PTHR33164">
    <property type="entry name" value="TRANSCRIPTIONAL REGULATOR, MARR FAMILY"/>
    <property type="match status" value="1"/>
</dbReference>
<accession>A0A2S5GRE0</accession>
<dbReference type="Proteomes" id="UP000239990">
    <property type="component" value="Unassembled WGS sequence"/>
</dbReference>
<evidence type="ECO:0000256" key="1">
    <source>
        <dbReference type="ARBA" id="ARBA00023015"/>
    </source>
</evidence>
<dbReference type="GO" id="GO:0006950">
    <property type="term" value="P:response to stress"/>
    <property type="evidence" value="ECO:0007669"/>
    <property type="project" value="TreeGrafter"/>
</dbReference>
<dbReference type="GO" id="GO:0003677">
    <property type="term" value="F:DNA binding"/>
    <property type="evidence" value="ECO:0007669"/>
    <property type="project" value="UniProtKB-KW"/>
</dbReference>
<reference evidence="5 6" key="1">
    <citation type="submission" date="2018-02" db="EMBL/GenBank/DDBJ databases">
        <title>Draft Genome of Achromobacter spanius stain 6.</title>
        <authorList>
            <person name="Gunasekera T.S."/>
            <person name="Radwan O."/>
            <person name="Ruiz O.N."/>
        </authorList>
    </citation>
    <scope>NUCLEOTIDE SEQUENCE [LARGE SCALE GENOMIC DNA]</scope>
    <source>
        <strain evidence="5 6">6</strain>
    </source>
</reference>
<dbReference type="SMART" id="SM00347">
    <property type="entry name" value="HTH_MARR"/>
    <property type="match status" value="1"/>
</dbReference>
<feature type="domain" description="HTH marR-type" evidence="4">
    <location>
        <begin position="19"/>
        <end position="160"/>
    </location>
</feature>
<dbReference type="Pfam" id="PF01047">
    <property type="entry name" value="MarR"/>
    <property type="match status" value="1"/>
</dbReference>
<protein>
    <submittedName>
        <fullName evidence="5">MarR family transcriptional regulator</fullName>
    </submittedName>
</protein>
<dbReference type="SUPFAM" id="SSF46785">
    <property type="entry name" value="Winged helix' DNA-binding domain"/>
    <property type="match status" value="1"/>
</dbReference>
<sequence>MPTSDLVDLVISQWTTECPNQDFAAMAVVTRVFRLNAFATRNVNRSFRRHHLHQGEFDVLATLYRTGAPHALNPQKLVEALLLTSGAMTNRLDRLEQAGLLVRNPNPDDRRGIIVSLTPDGLRVIKQVLKDYLKDLGELLDPLSAAERKQLAGLLKKLLIKHDQETPGGIGV</sequence>
<dbReference type="RefSeq" id="WP_046807264.1">
    <property type="nucleotide sequence ID" value="NZ_PREU01000006.1"/>
</dbReference>
<comment type="caution">
    <text evidence="5">The sequence shown here is derived from an EMBL/GenBank/DDBJ whole genome shotgun (WGS) entry which is preliminary data.</text>
</comment>
<dbReference type="InterPro" id="IPR036388">
    <property type="entry name" value="WH-like_DNA-bd_sf"/>
</dbReference>
<dbReference type="PROSITE" id="PS01117">
    <property type="entry name" value="HTH_MARR_1"/>
    <property type="match status" value="1"/>
</dbReference>
<keyword evidence="1" id="KW-0805">Transcription regulation</keyword>
<keyword evidence="2" id="KW-0238">DNA-binding</keyword>
<dbReference type="InterPro" id="IPR039422">
    <property type="entry name" value="MarR/SlyA-like"/>
</dbReference>
<dbReference type="PRINTS" id="PR00598">
    <property type="entry name" value="HTHMARR"/>
</dbReference>
<evidence type="ECO:0000313" key="6">
    <source>
        <dbReference type="Proteomes" id="UP000239990"/>
    </source>
</evidence>
<dbReference type="InterPro" id="IPR000835">
    <property type="entry name" value="HTH_MarR-typ"/>
</dbReference>
<dbReference type="PROSITE" id="PS50995">
    <property type="entry name" value="HTH_MARR_2"/>
    <property type="match status" value="1"/>
</dbReference>
<keyword evidence="3" id="KW-0804">Transcription</keyword>
<evidence type="ECO:0000313" key="5">
    <source>
        <dbReference type="EMBL" id="PPA75559.1"/>
    </source>
</evidence>
<dbReference type="EMBL" id="PREU01000006">
    <property type="protein sequence ID" value="PPA75559.1"/>
    <property type="molecule type" value="Genomic_DNA"/>
</dbReference>
<gene>
    <name evidence="5" type="ORF">C4E15_15845</name>
</gene>
<proteinExistence type="predicted"/>
<organism evidence="5 6">
    <name type="scientific">Achromobacter spanius</name>
    <dbReference type="NCBI Taxonomy" id="217203"/>
    <lineage>
        <taxon>Bacteria</taxon>
        <taxon>Pseudomonadati</taxon>
        <taxon>Pseudomonadota</taxon>
        <taxon>Betaproteobacteria</taxon>
        <taxon>Burkholderiales</taxon>
        <taxon>Alcaligenaceae</taxon>
        <taxon>Achromobacter</taxon>
    </lineage>
</organism>
<evidence type="ECO:0000259" key="4">
    <source>
        <dbReference type="PROSITE" id="PS50995"/>
    </source>
</evidence>
<dbReference type="GO" id="GO:0003700">
    <property type="term" value="F:DNA-binding transcription factor activity"/>
    <property type="evidence" value="ECO:0007669"/>
    <property type="project" value="InterPro"/>
</dbReference>
<evidence type="ECO:0000256" key="2">
    <source>
        <dbReference type="ARBA" id="ARBA00023125"/>
    </source>
</evidence>
<dbReference type="InterPro" id="IPR036390">
    <property type="entry name" value="WH_DNA-bd_sf"/>
</dbReference>
<evidence type="ECO:0000256" key="3">
    <source>
        <dbReference type="ARBA" id="ARBA00023163"/>
    </source>
</evidence>
<dbReference type="Gene3D" id="1.10.10.10">
    <property type="entry name" value="Winged helix-like DNA-binding domain superfamily/Winged helix DNA-binding domain"/>
    <property type="match status" value="1"/>
</dbReference>
<dbReference type="InterPro" id="IPR023187">
    <property type="entry name" value="Tscrpt_reg_MarR-type_CS"/>
</dbReference>
<dbReference type="AlphaFoldDB" id="A0A2S5GRE0"/>